<evidence type="ECO:0000259" key="10">
    <source>
        <dbReference type="Pfam" id="PF07730"/>
    </source>
</evidence>
<dbReference type="InterPro" id="IPR011712">
    <property type="entry name" value="Sig_transdc_His_kin_sub3_dim/P"/>
</dbReference>
<sequence length="271" mass="30534">MILLIPTLMVGIWEILRHQLLMPYLSMNVGNYLTPILVFVFTIILLVPLFSIMERNQQELERERAAKDAMEAREGLAKSLHDGIAQSLFLLSVKIDRLEQNRRNGEVSEESVHQIQKTVHEVNHYVRQAIADLKVPFSDPQALSLEQSVQAQLAGIANEVMIEVSLDWSLPDDIFTPLEKVELLSCIREAIINVRKHTRAAKVSIFGSGDKYRWRVAIMDNGGGFQQDPYSESGSYGLQIMQDRTVEMGWKLRLESGSEGTLVEITKGGAS</sequence>
<feature type="transmembrane region" description="Helical" evidence="9">
    <location>
        <begin position="33"/>
        <end position="52"/>
    </location>
</feature>
<keyword evidence="6 11" id="KW-0418">Kinase</keyword>
<evidence type="ECO:0000313" key="11">
    <source>
        <dbReference type="EMBL" id="MRN52616.1"/>
    </source>
</evidence>
<evidence type="ECO:0000256" key="6">
    <source>
        <dbReference type="ARBA" id="ARBA00022777"/>
    </source>
</evidence>
<dbReference type="Pfam" id="PF07730">
    <property type="entry name" value="HisKA_3"/>
    <property type="match status" value="1"/>
</dbReference>
<comment type="caution">
    <text evidence="11">The sequence shown here is derived from an EMBL/GenBank/DDBJ whole genome shotgun (WGS) entry which is preliminary data.</text>
</comment>
<dbReference type="GO" id="GO:0000155">
    <property type="term" value="F:phosphorelay sensor kinase activity"/>
    <property type="evidence" value="ECO:0007669"/>
    <property type="project" value="InterPro"/>
</dbReference>
<keyword evidence="8" id="KW-0902">Two-component regulatory system</keyword>
<comment type="catalytic activity">
    <reaction evidence="1">
        <text>ATP + protein L-histidine = ADP + protein N-phospho-L-histidine.</text>
        <dbReference type="EC" id="2.7.13.3"/>
    </reaction>
</comment>
<evidence type="ECO:0000256" key="7">
    <source>
        <dbReference type="ARBA" id="ARBA00022840"/>
    </source>
</evidence>
<dbReference type="AlphaFoldDB" id="A0A7X2H339"/>
<dbReference type="GO" id="GO:0046983">
    <property type="term" value="F:protein dimerization activity"/>
    <property type="evidence" value="ECO:0007669"/>
    <property type="project" value="InterPro"/>
</dbReference>
<dbReference type="Gene3D" id="1.20.5.1930">
    <property type="match status" value="1"/>
</dbReference>
<dbReference type="CDD" id="cd16917">
    <property type="entry name" value="HATPase_UhpB-NarQ-NarX-like"/>
    <property type="match status" value="1"/>
</dbReference>
<dbReference type="RefSeq" id="WP_154117618.1">
    <property type="nucleotide sequence ID" value="NZ_WJXB01000002.1"/>
</dbReference>
<keyword evidence="9" id="KW-0812">Transmembrane</keyword>
<dbReference type="Gene3D" id="3.30.565.10">
    <property type="entry name" value="Histidine kinase-like ATPase, C-terminal domain"/>
    <property type="match status" value="1"/>
</dbReference>
<evidence type="ECO:0000256" key="9">
    <source>
        <dbReference type="SAM" id="Phobius"/>
    </source>
</evidence>
<dbReference type="InterPro" id="IPR036890">
    <property type="entry name" value="HATPase_C_sf"/>
</dbReference>
<keyword evidence="9" id="KW-1133">Transmembrane helix</keyword>
<keyword evidence="9" id="KW-0472">Membrane</keyword>
<keyword evidence="7" id="KW-0067">ATP-binding</keyword>
<dbReference type="Proteomes" id="UP000463051">
    <property type="component" value="Unassembled WGS sequence"/>
</dbReference>
<keyword evidence="12" id="KW-1185">Reference proteome</keyword>
<evidence type="ECO:0000256" key="2">
    <source>
        <dbReference type="ARBA" id="ARBA00012438"/>
    </source>
</evidence>
<dbReference type="GO" id="GO:0005524">
    <property type="term" value="F:ATP binding"/>
    <property type="evidence" value="ECO:0007669"/>
    <property type="project" value="UniProtKB-KW"/>
</dbReference>
<evidence type="ECO:0000256" key="5">
    <source>
        <dbReference type="ARBA" id="ARBA00022741"/>
    </source>
</evidence>
<evidence type="ECO:0000256" key="8">
    <source>
        <dbReference type="ARBA" id="ARBA00023012"/>
    </source>
</evidence>
<reference evidence="11 12" key="1">
    <citation type="submission" date="2019-11" db="EMBL/GenBank/DDBJ databases">
        <title>Paenibacillus monticola sp. nov., a novel PGPR strain isolated from mountain sample in China.</title>
        <authorList>
            <person name="Zhao Q."/>
            <person name="Li H.-P."/>
            <person name="Zhang J.-L."/>
        </authorList>
    </citation>
    <scope>NUCLEOTIDE SEQUENCE [LARGE SCALE GENOMIC DNA]</scope>
    <source>
        <strain evidence="11 12">LC-T2</strain>
    </source>
</reference>
<gene>
    <name evidence="11" type="ORF">GJB61_06350</name>
</gene>
<dbReference type="GO" id="GO:0016020">
    <property type="term" value="C:membrane"/>
    <property type="evidence" value="ECO:0007669"/>
    <property type="project" value="InterPro"/>
</dbReference>
<dbReference type="SUPFAM" id="SSF55874">
    <property type="entry name" value="ATPase domain of HSP90 chaperone/DNA topoisomerase II/histidine kinase"/>
    <property type="match status" value="1"/>
</dbReference>
<feature type="domain" description="Signal transduction histidine kinase subgroup 3 dimerisation and phosphoacceptor" evidence="10">
    <location>
        <begin position="73"/>
        <end position="134"/>
    </location>
</feature>
<keyword evidence="3" id="KW-0597">Phosphoprotein</keyword>
<protein>
    <recommendedName>
        <fullName evidence="2">histidine kinase</fullName>
        <ecNumber evidence="2">2.7.13.3</ecNumber>
    </recommendedName>
</protein>
<dbReference type="EC" id="2.7.13.3" evidence="2"/>
<organism evidence="11 12">
    <name type="scientific">Paenibacillus monticola</name>
    <dbReference type="NCBI Taxonomy" id="2666075"/>
    <lineage>
        <taxon>Bacteria</taxon>
        <taxon>Bacillati</taxon>
        <taxon>Bacillota</taxon>
        <taxon>Bacilli</taxon>
        <taxon>Bacillales</taxon>
        <taxon>Paenibacillaceae</taxon>
        <taxon>Paenibacillus</taxon>
    </lineage>
</organism>
<dbReference type="PANTHER" id="PTHR24421">
    <property type="entry name" value="NITRATE/NITRITE SENSOR PROTEIN NARX-RELATED"/>
    <property type="match status" value="1"/>
</dbReference>
<evidence type="ECO:0000313" key="12">
    <source>
        <dbReference type="Proteomes" id="UP000463051"/>
    </source>
</evidence>
<keyword evidence="5" id="KW-0547">Nucleotide-binding</keyword>
<proteinExistence type="predicted"/>
<keyword evidence="4" id="KW-0808">Transferase</keyword>
<dbReference type="EMBL" id="WJXB01000002">
    <property type="protein sequence ID" value="MRN52616.1"/>
    <property type="molecule type" value="Genomic_DNA"/>
</dbReference>
<name>A0A7X2H339_9BACL</name>
<evidence type="ECO:0000256" key="4">
    <source>
        <dbReference type="ARBA" id="ARBA00022679"/>
    </source>
</evidence>
<accession>A0A7X2H339</accession>
<dbReference type="PANTHER" id="PTHR24421:SF10">
    <property type="entry name" value="NITRATE_NITRITE SENSOR PROTEIN NARQ"/>
    <property type="match status" value="1"/>
</dbReference>
<evidence type="ECO:0000256" key="3">
    <source>
        <dbReference type="ARBA" id="ARBA00022553"/>
    </source>
</evidence>
<evidence type="ECO:0000256" key="1">
    <source>
        <dbReference type="ARBA" id="ARBA00000085"/>
    </source>
</evidence>
<dbReference type="InterPro" id="IPR050482">
    <property type="entry name" value="Sensor_HK_TwoCompSys"/>
</dbReference>